<dbReference type="InterPro" id="IPR023214">
    <property type="entry name" value="HAD_sf"/>
</dbReference>
<dbReference type="SFLD" id="SFLDG01140">
    <property type="entry name" value="C2.B:_Phosphomannomutase_and_P"/>
    <property type="match status" value="1"/>
</dbReference>
<sequence length="294" mass="32431">MTSSVEKAEPSYGHIKMVASDLDGTLVVHGVNGYTGTMSERTIKSLQALEDKGVIIVMASGRPPRSILPLVSQAKLKHPLVVSCNGGTVIDYHTKTVIRKYSIPPSAVRELIKEVKAHFGPDDILIGGESGANFRCEEAYAQKRFDWVGKIYNRVDDLDQLANEKDTIEKLMLLHRVWPAGELYDYLEKFVLTDPKWKNLIHYTFSSPNFVEVSAPGVCKATAIQDLCDVANITPKEVIAFGDMPNDMEMLEFAGIGVAVGNAHQRVKDIADIVTLSNYEDGVAIVLEQVNQQL</sequence>
<dbReference type="GO" id="GO:0016791">
    <property type="term" value="F:phosphatase activity"/>
    <property type="evidence" value="ECO:0007669"/>
    <property type="project" value="TreeGrafter"/>
</dbReference>
<protein>
    <submittedName>
        <fullName evidence="1">Uncharacterized protein</fullName>
    </submittedName>
</protein>
<dbReference type="PANTHER" id="PTHR10000:SF8">
    <property type="entry name" value="HAD SUPERFAMILY HYDROLASE-LIKE, TYPE 3"/>
    <property type="match status" value="1"/>
</dbReference>
<dbReference type="AlphaFoldDB" id="A0A8H7R7Y0"/>
<dbReference type="Proteomes" id="UP000603453">
    <property type="component" value="Unassembled WGS sequence"/>
</dbReference>
<proteinExistence type="predicted"/>
<dbReference type="SUPFAM" id="SSF56784">
    <property type="entry name" value="HAD-like"/>
    <property type="match status" value="1"/>
</dbReference>
<accession>A0A8H7R7Y0</accession>
<dbReference type="SFLD" id="SFLDS00003">
    <property type="entry name" value="Haloacid_Dehalogenase"/>
    <property type="match status" value="1"/>
</dbReference>
<reference evidence="1" key="1">
    <citation type="submission" date="2020-12" db="EMBL/GenBank/DDBJ databases">
        <title>Metabolic potential, ecology and presence of endohyphal bacteria is reflected in genomic diversity of Mucoromycotina.</title>
        <authorList>
            <person name="Muszewska A."/>
            <person name="Okrasinska A."/>
            <person name="Steczkiewicz K."/>
            <person name="Drgas O."/>
            <person name="Orlowska M."/>
            <person name="Perlinska-Lenart U."/>
            <person name="Aleksandrzak-Piekarczyk T."/>
            <person name="Szatraj K."/>
            <person name="Zielenkiewicz U."/>
            <person name="Pilsyk S."/>
            <person name="Malc E."/>
            <person name="Mieczkowski P."/>
            <person name="Kruszewska J.S."/>
            <person name="Biernat P."/>
            <person name="Pawlowska J."/>
        </authorList>
    </citation>
    <scope>NUCLEOTIDE SEQUENCE</scope>
    <source>
        <strain evidence="1">WA0000017839</strain>
    </source>
</reference>
<organism evidence="1 2">
    <name type="scientific">Mucor saturninus</name>
    <dbReference type="NCBI Taxonomy" id="64648"/>
    <lineage>
        <taxon>Eukaryota</taxon>
        <taxon>Fungi</taxon>
        <taxon>Fungi incertae sedis</taxon>
        <taxon>Mucoromycota</taxon>
        <taxon>Mucoromycotina</taxon>
        <taxon>Mucoromycetes</taxon>
        <taxon>Mucorales</taxon>
        <taxon>Mucorineae</taxon>
        <taxon>Mucoraceae</taxon>
        <taxon>Mucor</taxon>
    </lineage>
</organism>
<dbReference type="EMBL" id="JAEPRD010000033">
    <property type="protein sequence ID" value="KAG2206014.1"/>
    <property type="molecule type" value="Genomic_DNA"/>
</dbReference>
<dbReference type="InterPro" id="IPR000150">
    <property type="entry name" value="Cof"/>
</dbReference>
<dbReference type="GO" id="GO:0000287">
    <property type="term" value="F:magnesium ion binding"/>
    <property type="evidence" value="ECO:0007669"/>
    <property type="project" value="TreeGrafter"/>
</dbReference>
<dbReference type="OrthoDB" id="27226at2759"/>
<dbReference type="GO" id="GO:0005829">
    <property type="term" value="C:cytosol"/>
    <property type="evidence" value="ECO:0007669"/>
    <property type="project" value="TreeGrafter"/>
</dbReference>
<gene>
    <name evidence="1" type="ORF">INT47_005332</name>
</gene>
<comment type="caution">
    <text evidence="1">The sequence shown here is derived from an EMBL/GenBank/DDBJ whole genome shotgun (WGS) entry which is preliminary data.</text>
</comment>
<dbReference type="InterPro" id="IPR006379">
    <property type="entry name" value="HAD-SF_hydro_IIB"/>
</dbReference>
<dbReference type="CDD" id="cd07516">
    <property type="entry name" value="HAD_Pase"/>
    <property type="match status" value="1"/>
</dbReference>
<dbReference type="InterPro" id="IPR036412">
    <property type="entry name" value="HAD-like_sf"/>
</dbReference>
<keyword evidence="2" id="KW-1185">Reference proteome</keyword>
<dbReference type="PANTHER" id="PTHR10000">
    <property type="entry name" value="PHOSPHOSERINE PHOSPHATASE"/>
    <property type="match status" value="1"/>
</dbReference>
<dbReference type="Gene3D" id="3.30.1240.10">
    <property type="match status" value="1"/>
</dbReference>
<dbReference type="Gene3D" id="3.40.50.1000">
    <property type="entry name" value="HAD superfamily/HAD-like"/>
    <property type="match status" value="1"/>
</dbReference>
<dbReference type="Pfam" id="PF08282">
    <property type="entry name" value="Hydrolase_3"/>
    <property type="match status" value="1"/>
</dbReference>
<evidence type="ECO:0000313" key="1">
    <source>
        <dbReference type="EMBL" id="KAG2206014.1"/>
    </source>
</evidence>
<dbReference type="NCBIfam" id="TIGR01484">
    <property type="entry name" value="HAD-SF-IIB"/>
    <property type="match status" value="1"/>
</dbReference>
<evidence type="ECO:0000313" key="2">
    <source>
        <dbReference type="Proteomes" id="UP000603453"/>
    </source>
</evidence>
<name>A0A8H7R7Y0_9FUNG</name>
<dbReference type="NCBIfam" id="TIGR00099">
    <property type="entry name" value="Cof-subfamily"/>
    <property type="match status" value="1"/>
</dbReference>